<gene>
    <name evidence="2" type="ORF">THAOC_29624</name>
</gene>
<sequence>MTMMVYPGPDGHHAGIYDGADGSGGRADIYREPVSGRGVPIAVQLEHDTPPVEPEITRFSSLFRPLSTRASSERNDGPAEVGAGAPAKTQRDEARKTGPSDDGQYWPEVRHGSMSNVYSRVKSSADSDSGLRDGRRYRDNRCFRPRRVWSDKGSPVVESLASEIDDFQTDIYALPTRSFAERSRFNRIDLKHYLPQDSARQGRQEGAVRARRKGRDTGWEWAGGLAMHLKVARSTRRFVRENEGSNKQL</sequence>
<name>K0RC04_THAOC</name>
<dbReference type="AlphaFoldDB" id="K0RC04"/>
<feature type="compositionally biased region" description="Basic and acidic residues" evidence="1">
    <location>
        <begin position="89"/>
        <end position="99"/>
    </location>
</feature>
<evidence type="ECO:0000313" key="3">
    <source>
        <dbReference type="Proteomes" id="UP000266841"/>
    </source>
</evidence>
<keyword evidence="3" id="KW-1185">Reference proteome</keyword>
<feature type="compositionally biased region" description="Polar residues" evidence="1">
    <location>
        <begin position="113"/>
        <end position="122"/>
    </location>
</feature>
<feature type="compositionally biased region" description="Basic and acidic residues" evidence="1">
    <location>
        <begin position="196"/>
        <end position="208"/>
    </location>
</feature>
<feature type="region of interest" description="Disordered" evidence="1">
    <location>
        <begin position="45"/>
        <end position="136"/>
    </location>
</feature>
<feature type="region of interest" description="Disordered" evidence="1">
    <location>
        <begin position="1"/>
        <end position="32"/>
    </location>
</feature>
<organism evidence="2 3">
    <name type="scientific">Thalassiosira oceanica</name>
    <name type="common">Marine diatom</name>
    <dbReference type="NCBI Taxonomy" id="159749"/>
    <lineage>
        <taxon>Eukaryota</taxon>
        <taxon>Sar</taxon>
        <taxon>Stramenopiles</taxon>
        <taxon>Ochrophyta</taxon>
        <taxon>Bacillariophyta</taxon>
        <taxon>Coscinodiscophyceae</taxon>
        <taxon>Thalassiosirophycidae</taxon>
        <taxon>Thalassiosirales</taxon>
        <taxon>Thalassiosiraceae</taxon>
        <taxon>Thalassiosira</taxon>
    </lineage>
</organism>
<proteinExistence type="predicted"/>
<dbReference type="EMBL" id="AGNL01042009">
    <property type="protein sequence ID" value="EJK51223.1"/>
    <property type="molecule type" value="Genomic_DNA"/>
</dbReference>
<evidence type="ECO:0000313" key="2">
    <source>
        <dbReference type="EMBL" id="EJK51223.1"/>
    </source>
</evidence>
<evidence type="ECO:0000256" key="1">
    <source>
        <dbReference type="SAM" id="MobiDB-lite"/>
    </source>
</evidence>
<accession>K0RC04</accession>
<protein>
    <submittedName>
        <fullName evidence="2">Uncharacterized protein</fullName>
    </submittedName>
</protein>
<comment type="caution">
    <text evidence="2">The sequence shown here is derived from an EMBL/GenBank/DDBJ whole genome shotgun (WGS) entry which is preliminary data.</text>
</comment>
<reference evidence="2 3" key="1">
    <citation type="journal article" date="2012" name="Genome Biol.">
        <title>Genome and low-iron response of an oceanic diatom adapted to chronic iron limitation.</title>
        <authorList>
            <person name="Lommer M."/>
            <person name="Specht M."/>
            <person name="Roy A.S."/>
            <person name="Kraemer L."/>
            <person name="Andreson R."/>
            <person name="Gutowska M.A."/>
            <person name="Wolf J."/>
            <person name="Bergner S.V."/>
            <person name="Schilhabel M.B."/>
            <person name="Klostermeier U.C."/>
            <person name="Beiko R.G."/>
            <person name="Rosenstiel P."/>
            <person name="Hippler M."/>
            <person name="Laroche J."/>
        </authorList>
    </citation>
    <scope>NUCLEOTIDE SEQUENCE [LARGE SCALE GENOMIC DNA]</scope>
    <source>
        <strain evidence="2 3">CCMP1005</strain>
    </source>
</reference>
<dbReference type="Proteomes" id="UP000266841">
    <property type="component" value="Unassembled WGS sequence"/>
</dbReference>
<feature type="compositionally biased region" description="Basic and acidic residues" evidence="1">
    <location>
        <begin position="123"/>
        <end position="136"/>
    </location>
</feature>
<feature type="region of interest" description="Disordered" evidence="1">
    <location>
        <begin position="196"/>
        <end position="215"/>
    </location>
</feature>